<name>A0ABQ2Y7T4_9ACTN</name>
<dbReference type="Proteomes" id="UP000659223">
    <property type="component" value="Unassembled WGS sequence"/>
</dbReference>
<feature type="region of interest" description="Disordered" evidence="1">
    <location>
        <begin position="1"/>
        <end position="36"/>
    </location>
</feature>
<evidence type="ECO:0000256" key="1">
    <source>
        <dbReference type="SAM" id="MobiDB-lite"/>
    </source>
</evidence>
<evidence type="ECO:0000313" key="3">
    <source>
        <dbReference type="Proteomes" id="UP000659223"/>
    </source>
</evidence>
<accession>A0ABQ2Y7T4</accession>
<feature type="compositionally biased region" description="Basic and acidic residues" evidence="1">
    <location>
        <begin position="1"/>
        <end position="12"/>
    </location>
</feature>
<reference evidence="3" key="1">
    <citation type="journal article" date="2019" name="Int. J. Syst. Evol. Microbiol.">
        <title>The Global Catalogue of Microorganisms (GCM) 10K type strain sequencing project: providing services to taxonomists for standard genome sequencing and annotation.</title>
        <authorList>
            <consortium name="The Broad Institute Genomics Platform"/>
            <consortium name="The Broad Institute Genome Sequencing Center for Infectious Disease"/>
            <person name="Wu L."/>
            <person name="Ma J."/>
        </authorList>
    </citation>
    <scope>NUCLEOTIDE SEQUENCE [LARGE SCALE GENOMIC DNA]</scope>
    <source>
        <strain evidence="3">JCM 4586</strain>
    </source>
</reference>
<dbReference type="EMBL" id="BMUT01000001">
    <property type="protein sequence ID" value="GGX67472.1"/>
    <property type="molecule type" value="Genomic_DNA"/>
</dbReference>
<comment type="caution">
    <text evidence="2">The sequence shown here is derived from an EMBL/GenBank/DDBJ whole genome shotgun (WGS) entry which is preliminary data.</text>
</comment>
<sequence length="317" mass="34103">MRGHQGRSEQKSAGEQGHGGVARASSPGVPGGGPAAVRALALQHTAGNAATALLVRRSSADGAAPDAQKHTEWPGSWRTELEELREGKSLLGPRNGAFGPMLEKYPQAGELADSLKASLLDPGAGAEEAKQLLLDLWKACRSEKDKKAPARDGVPGPSRFPVGVYNDLHELINAKRLWQSGDRQLHPWPFNEGAKKPDYVVADASPERAQGTAAEFYASADLVGDHVKVTGAKTVDDAVERFGKNVGDKLHTYDDKRVRVMVDLTDNAVLRNGPPAEELKQRLCARLKQLKPPADRLVQVDAVLPGAVFTFRPQDWA</sequence>
<evidence type="ECO:0000313" key="2">
    <source>
        <dbReference type="EMBL" id="GGX67472.1"/>
    </source>
</evidence>
<proteinExistence type="predicted"/>
<protein>
    <submittedName>
        <fullName evidence="2">Uncharacterized protein</fullName>
    </submittedName>
</protein>
<gene>
    <name evidence="2" type="ORF">GCM10010324_10990</name>
</gene>
<keyword evidence="3" id="KW-1185">Reference proteome</keyword>
<organism evidence="2 3">
    <name type="scientific">Streptomyces hiroshimensis</name>
    <dbReference type="NCBI Taxonomy" id="66424"/>
    <lineage>
        <taxon>Bacteria</taxon>
        <taxon>Bacillati</taxon>
        <taxon>Actinomycetota</taxon>
        <taxon>Actinomycetes</taxon>
        <taxon>Kitasatosporales</taxon>
        <taxon>Streptomycetaceae</taxon>
        <taxon>Streptomyces</taxon>
    </lineage>
</organism>